<dbReference type="GO" id="GO:0006897">
    <property type="term" value="P:endocytosis"/>
    <property type="evidence" value="ECO:0007669"/>
    <property type="project" value="InterPro"/>
</dbReference>
<feature type="non-terminal residue" evidence="5">
    <location>
        <position position="461"/>
    </location>
</feature>
<keyword evidence="3" id="KW-0175">Coiled coil</keyword>
<reference evidence="5 6" key="1">
    <citation type="submission" date="2024-05" db="EMBL/GenBank/DDBJ databases">
        <authorList>
            <person name="Wallberg A."/>
        </authorList>
    </citation>
    <scope>NUCLEOTIDE SEQUENCE [LARGE SCALE GENOMIC DNA]</scope>
</reference>
<proteinExistence type="predicted"/>
<evidence type="ECO:0000256" key="1">
    <source>
        <dbReference type="ARBA" id="ARBA00004496"/>
    </source>
</evidence>
<dbReference type="SUPFAM" id="SSF109885">
    <property type="entry name" value="I/LWEQ domain"/>
    <property type="match status" value="1"/>
</dbReference>
<dbReference type="AlphaFoldDB" id="A0AAV2RA54"/>
<dbReference type="GO" id="GO:0032051">
    <property type="term" value="F:clathrin light chain binding"/>
    <property type="evidence" value="ECO:0007669"/>
    <property type="project" value="TreeGrafter"/>
</dbReference>
<dbReference type="Proteomes" id="UP001497623">
    <property type="component" value="Unassembled WGS sequence"/>
</dbReference>
<dbReference type="GO" id="GO:0007015">
    <property type="term" value="P:actin filament organization"/>
    <property type="evidence" value="ECO:0007669"/>
    <property type="project" value="TreeGrafter"/>
</dbReference>
<dbReference type="EMBL" id="CAXKWB010017331">
    <property type="protein sequence ID" value="CAL4118587.1"/>
    <property type="molecule type" value="Genomic_DNA"/>
</dbReference>
<dbReference type="PROSITE" id="PS50945">
    <property type="entry name" value="I_LWEQ"/>
    <property type="match status" value="1"/>
</dbReference>
<evidence type="ECO:0000256" key="3">
    <source>
        <dbReference type="SAM" id="Coils"/>
    </source>
</evidence>
<dbReference type="InterPro" id="IPR035964">
    <property type="entry name" value="I/LWEQ_dom_sf"/>
</dbReference>
<sequence>SLAEAMAERESLIDALHRELEALRAELQLFRSQSNYNEEQLRLRINDLESTIAELDSELLAERQSKESILAQVEAAAASAEAVTRVVEEEKGRRMAEEKFNKMKEVYQKLRNEHITLIRTKAEIEKQLATEKENFNAERRALQESQENARRLEKQITHQAEAQKSTLEVNQREQGAVRDELHRIHAEYEKVTEERDTLEVTLYELRTQMSASSQKAANEMSSVMSQWDSSLHNCVVGAAEATITVISQATSYFDHELHATIKCTPDYTLVYASPIFESLTFVKDTYSQYLMDIHKAPHLLRGLSVWANQLATFLLNAKATSHASPNIERAENLVSALEDLAKKCIDTLHGIQNKQNLESGFASIKEHFERCCELVRNCEDQSPSREDVAEALSREMEAMNEAIMQAVERFTSMLEDTRAKDSGIQLEVNEGIIGTCSELMAAVRLLIIRASELQKEIVAAG</sequence>
<evidence type="ECO:0000313" key="6">
    <source>
        <dbReference type="Proteomes" id="UP001497623"/>
    </source>
</evidence>
<dbReference type="GO" id="GO:0035615">
    <property type="term" value="F:clathrin adaptor activity"/>
    <property type="evidence" value="ECO:0007669"/>
    <property type="project" value="TreeGrafter"/>
</dbReference>
<dbReference type="PANTHER" id="PTHR10407">
    <property type="entry name" value="HUNTINGTIN INTERACTING PROTEIN 1"/>
    <property type="match status" value="1"/>
</dbReference>
<feature type="coiled-coil region" evidence="3">
    <location>
        <begin position="93"/>
        <end position="162"/>
    </location>
</feature>
<dbReference type="GO" id="GO:0048268">
    <property type="term" value="P:clathrin coat assembly"/>
    <property type="evidence" value="ECO:0007669"/>
    <property type="project" value="TreeGrafter"/>
</dbReference>
<evidence type="ECO:0000313" key="5">
    <source>
        <dbReference type="EMBL" id="CAL4118587.1"/>
    </source>
</evidence>
<evidence type="ECO:0000259" key="4">
    <source>
        <dbReference type="PROSITE" id="PS50945"/>
    </source>
</evidence>
<feature type="domain" description="I/LWEQ" evidence="4">
    <location>
        <begin position="380"/>
        <end position="461"/>
    </location>
</feature>
<name>A0AAV2RA54_MEGNR</name>
<keyword evidence="6" id="KW-1185">Reference proteome</keyword>
<evidence type="ECO:0000256" key="2">
    <source>
        <dbReference type="ARBA" id="ARBA00022490"/>
    </source>
</evidence>
<dbReference type="InterPro" id="IPR030224">
    <property type="entry name" value="Sla2_fam"/>
</dbReference>
<dbReference type="PANTHER" id="PTHR10407:SF15">
    <property type="entry name" value="HUNTINGTIN INTERACTING PROTEIN 1"/>
    <property type="match status" value="1"/>
</dbReference>
<dbReference type="GO" id="GO:0030136">
    <property type="term" value="C:clathrin-coated vesicle"/>
    <property type="evidence" value="ECO:0007669"/>
    <property type="project" value="TreeGrafter"/>
</dbReference>
<dbReference type="GO" id="GO:0030864">
    <property type="term" value="C:cortical actin cytoskeleton"/>
    <property type="evidence" value="ECO:0007669"/>
    <property type="project" value="TreeGrafter"/>
</dbReference>
<dbReference type="GO" id="GO:0043325">
    <property type="term" value="F:phosphatidylinositol-3,4-bisphosphate binding"/>
    <property type="evidence" value="ECO:0007669"/>
    <property type="project" value="TreeGrafter"/>
</dbReference>
<comment type="subcellular location">
    <subcellularLocation>
        <location evidence="1">Cytoplasm</location>
    </subcellularLocation>
</comment>
<protein>
    <recommendedName>
        <fullName evidence="4">I/LWEQ domain-containing protein</fullName>
    </recommendedName>
</protein>
<dbReference type="GO" id="GO:0080025">
    <property type="term" value="F:phosphatidylinositol-3,5-bisphosphate binding"/>
    <property type="evidence" value="ECO:0007669"/>
    <property type="project" value="TreeGrafter"/>
</dbReference>
<gene>
    <name evidence="5" type="ORF">MNOR_LOCUS21480</name>
</gene>
<dbReference type="GO" id="GO:0051015">
    <property type="term" value="F:actin filament binding"/>
    <property type="evidence" value="ECO:0007669"/>
    <property type="project" value="TreeGrafter"/>
</dbReference>
<dbReference type="Gene3D" id="1.20.1410.10">
    <property type="entry name" value="I/LWEQ domain"/>
    <property type="match status" value="1"/>
</dbReference>
<dbReference type="InterPro" id="IPR002558">
    <property type="entry name" value="ILWEQ_dom"/>
</dbReference>
<organism evidence="5 6">
    <name type="scientific">Meganyctiphanes norvegica</name>
    <name type="common">Northern krill</name>
    <name type="synonym">Thysanopoda norvegica</name>
    <dbReference type="NCBI Taxonomy" id="48144"/>
    <lineage>
        <taxon>Eukaryota</taxon>
        <taxon>Metazoa</taxon>
        <taxon>Ecdysozoa</taxon>
        <taxon>Arthropoda</taxon>
        <taxon>Crustacea</taxon>
        <taxon>Multicrustacea</taxon>
        <taxon>Malacostraca</taxon>
        <taxon>Eumalacostraca</taxon>
        <taxon>Eucarida</taxon>
        <taxon>Euphausiacea</taxon>
        <taxon>Euphausiidae</taxon>
        <taxon>Meganyctiphanes</taxon>
    </lineage>
</organism>
<keyword evidence="2" id="KW-0963">Cytoplasm</keyword>
<feature type="coiled-coil region" evidence="3">
    <location>
        <begin position="6"/>
        <end position="65"/>
    </location>
</feature>
<accession>A0AAV2RA54</accession>
<dbReference type="Gene3D" id="1.20.5.1700">
    <property type="match status" value="1"/>
</dbReference>
<feature type="non-terminal residue" evidence="5">
    <location>
        <position position="1"/>
    </location>
</feature>
<comment type="caution">
    <text evidence="5">The sequence shown here is derived from an EMBL/GenBank/DDBJ whole genome shotgun (WGS) entry which is preliminary data.</text>
</comment>